<dbReference type="EMBL" id="CAJVQC010020514">
    <property type="protein sequence ID" value="CAG8708448.1"/>
    <property type="molecule type" value="Genomic_DNA"/>
</dbReference>
<evidence type="ECO:0000313" key="1">
    <source>
        <dbReference type="EMBL" id="CAG8708448.1"/>
    </source>
</evidence>
<gene>
    <name evidence="1" type="ORF">RPERSI_LOCUS10380</name>
</gene>
<protein>
    <submittedName>
        <fullName evidence="1">19362_t:CDS:1</fullName>
    </submittedName>
</protein>
<organism evidence="1 2">
    <name type="scientific">Racocetra persica</name>
    <dbReference type="NCBI Taxonomy" id="160502"/>
    <lineage>
        <taxon>Eukaryota</taxon>
        <taxon>Fungi</taxon>
        <taxon>Fungi incertae sedis</taxon>
        <taxon>Mucoromycota</taxon>
        <taxon>Glomeromycotina</taxon>
        <taxon>Glomeromycetes</taxon>
        <taxon>Diversisporales</taxon>
        <taxon>Gigasporaceae</taxon>
        <taxon>Racocetra</taxon>
    </lineage>
</organism>
<comment type="caution">
    <text evidence="1">The sequence shown here is derived from an EMBL/GenBank/DDBJ whole genome shotgun (WGS) entry which is preliminary data.</text>
</comment>
<proteinExistence type="predicted"/>
<keyword evidence="2" id="KW-1185">Reference proteome</keyword>
<dbReference type="Proteomes" id="UP000789920">
    <property type="component" value="Unassembled WGS sequence"/>
</dbReference>
<feature type="non-terminal residue" evidence="1">
    <location>
        <position position="1"/>
    </location>
</feature>
<evidence type="ECO:0000313" key="2">
    <source>
        <dbReference type="Proteomes" id="UP000789920"/>
    </source>
</evidence>
<accession>A0ACA9PIT1</accession>
<name>A0ACA9PIT1_9GLOM</name>
<sequence length="179" mass="20577">DFLDKSCISKIIGSNPINRKTTKRDTSLFNEFNKTNDGRMIINESDEESQGSDIEMNESDNYYLEAQRSSVGFTRGQGSKVKFNKGQRDNDNDMELDDIEPIDIVAKRNKKNRYKRNTITVGKEYKAKNAEGDVKRKGKPDPYAYVPLTSMYRKKGQKGIKISLTNRKAKKKQIRKVKP</sequence>
<reference evidence="1" key="1">
    <citation type="submission" date="2021-06" db="EMBL/GenBank/DDBJ databases">
        <authorList>
            <person name="Kallberg Y."/>
            <person name="Tangrot J."/>
            <person name="Rosling A."/>
        </authorList>
    </citation>
    <scope>NUCLEOTIDE SEQUENCE</scope>
    <source>
        <strain evidence="1">MA461A</strain>
    </source>
</reference>